<organism evidence="1">
    <name type="scientific">Schistosoma curassoni</name>
    <dbReference type="NCBI Taxonomy" id="6186"/>
    <lineage>
        <taxon>Eukaryota</taxon>
        <taxon>Metazoa</taxon>
        <taxon>Spiralia</taxon>
        <taxon>Lophotrochozoa</taxon>
        <taxon>Platyhelminthes</taxon>
        <taxon>Trematoda</taxon>
        <taxon>Digenea</taxon>
        <taxon>Strigeidida</taxon>
        <taxon>Schistosomatoidea</taxon>
        <taxon>Schistosomatidae</taxon>
        <taxon>Schistosoma</taxon>
    </lineage>
</organism>
<dbReference type="WBParaSite" id="SCUD_0000071201-mRNA-1">
    <property type="protein sequence ID" value="SCUD_0000071201-mRNA-1"/>
    <property type="gene ID" value="SCUD_0000071201"/>
</dbReference>
<protein>
    <submittedName>
        <fullName evidence="1">Uncharacterized protein</fullName>
    </submittedName>
</protein>
<proteinExistence type="predicted"/>
<name>A0A183JDF0_9TREM</name>
<dbReference type="AlphaFoldDB" id="A0A183JDF0"/>
<accession>A0A183JDF0</accession>
<evidence type="ECO:0000313" key="1">
    <source>
        <dbReference type="WBParaSite" id="SCUD_0000071201-mRNA-1"/>
    </source>
</evidence>
<sequence length="53" mass="6141">MIIVHCCSSSSSSSLCSRCSLFLQYIDILRCDLKSVYQYVVVIHEIDLNQTYY</sequence>
<reference evidence="1" key="1">
    <citation type="submission" date="2016-06" db="UniProtKB">
        <authorList>
            <consortium name="WormBaseParasite"/>
        </authorList>
    </citation>
    <scope>IDENTIFICATION</scope>
</reference>